<dbReference type="Pfam" id="PF10034">
    <property type="entry name" value="Dpy19"/>
    <property type="match status" value="1"/>
</dbReference>
<proteinExistence type="inferred from homology"/>
<evidence type="ECO:0000313" key="8">
    <source>
        <dbReference type="EnsemblMetazoa" id="RPRC011172-PA"/>
    </source>
</evidence>
<dbReference type="InterPro" id="IPR018732">
    <property type="entry name" value="Dpy-19/Dpy-19-like"/>
</dbReference>
<keyword evidence="5" id="KW-0812">Transmembrane</keyword>
<keyword evidence="7" id="KW-0472">Membrane</keyword>
<protein>
    <recommendedName>
        <fullName evidence="10">C-mannosyltransferase DPY19L1</fullName>
    </recommendedName>
</protein>
<dbReference type="PANTHER" id="PTHR31488">
    <property type="entry name" value="DPY-19-LIKE 1, LIKE (H. SAPIENS)"/>
    <property type="match status" value="1"/>
</dbReference>
<keyword evidence="9" id="KW-1185">Reference proteome</keyword>
<dbReference type="eggNOG" id="KOG4587">
    <property type="taxonomic scope" value="Eukaryota"/>
</dbReference>
<dbReference type="STRING" id="13249.T1I4F3"/>
<keyword evidence="6" id="KW-1133">Transmembrane helix</keyword>
<evidence type="ECO:0008006" key="10">
    <source>
        <dbReference type="Google" id="ProtNLM"/>
    </source>
</evidence>
<dbReference type="VEuPathDB" id="VectorBase:RPRC011172"/>
<dbReference type="Proteomes" id="UP000015103">
    <property type="component" value="Unassembled WGS sequence"/>
</dbReference>
<dbReference type="InParanoid" id="T1I4F3"/>
<dbReference type="OMA" id="IQGCAWW"/>
<dbReference type="GO" id="GO:0005637">
    <property type="term" value="C:nuclear inner membrane"/>
    <property type="evidence" value="ECO:0007669"/>
    <property type="project" value="TreeGrafter"/>
</dbReference>
<name>T1I4F3_RHOPR</name>
<evidence type="ECO:0000256" key="4">
    <source>
        <dbReference type="ARBA" id="ARBA00022679"/>
    </source>
</evidence>
<reference evidence="8" key="1">
    <citation type="submission" date="2015-05" db="UniProtKB">
        <authorList>
            <consortium name="EnsemblMetazoa"/>
        </authorList>
    </citation>
    <scope>IDENTIFICATION</scope>
</reference>
<evidence type="ECO:0000256" key="2">
    <source>
        <dbReference type="ARBA" id="ARBA00008744"/>
    </source>
</evidence>
<comment type="similarity">
    <text evidence="2">Belongs to the dpy-19 family.</text>
</comment>
<dbReference type="EnsemblMetazoa" id="RPRC011172-RA">
    <property type="protein sequence ID" value="RPRC011172-PA"/>
    <property type="gene ID" value="RPRC011172"/>
</dbReference>
<dbReference type="PANTHER" id="PTHR31488:SF1">
    <property type="entry name" value="C-MANNOSYLTRANSFERASE DPY19L1"/>
    <property type="match status" value="1"/>
</dbReference>
<evidence type="ECO:0000256" key="7">
    <source>
        <dbReference type="ARBA" id="ARBA00023136"/>
    </source>
</evidence>
<evidence type="ECO:0000256" key="5">
    <source>
        <dbReference type="ARBA" id="ARBA00022692"/>
    </source>
</evidence>
<dbReference type="HOGENOM" id="CLU_014404_0_0_1"/>
<organism evidence="8 9">
    <name type="scientific">Rhodnius prolixus</name>
    <name type="common">Triatomid bug</name>
    <dbReference type="NCBI Taxonomy" id="13249"/>
    <lineage>
        <taxon>Eukaryota</taxon>
        <taxon>Metazoa</taxon>
        <taxon>Ecdysozoa</taxon>
        <taxon>Arthropoda</taxon>
        <taxon>Hexapoda</taxon>
        <taxon>Insecta</taxon>
        <taxon>Pterygota</taxon>
        <taxon>Neoptera</taxon>
        <taxon>Paraneoptera</taxon>
        <taxon>Hemiptera</taxon>
        <taxon>Heteroptera</taxon>
        <taxon>Panheteroptera</taxon>
        <taxon>Cimicomorpha</taxon>
        <taxon>Reduviidae</taxon>
        <taxon>Triatominae</taxon>
        <taxon>Rhodnius</taxon>
    </lineage>
</organism>
<keyword evidence="3" id="KW-0328">Glycosyltransferase</keyword>
<evidence type="ECO:0000256" key="3">
    <source>
        <dbReference type="ARBA" id="ARBA00022676"/>
    </source>
</evidence>
<dbReference type="EMBL" id="ACPB03011107">
    <property type="status" value="NOT_ANNOTATED_CDS"/>
    <property type="molecule type" value="Genomic_DNA"/>
</dbReference>
<dbReference type="AlphaFoldDB" id="T1I4F3"/>
<evidence type="ECO:0000313" key="9">
    <source>
        <dbReference type="Proteomes" id="UP000015103"/>
    </source>
</evidence>
<sequence length="457" mass="52038">MYCVTWCIQTNSLTNITALKCARTNIQIGSIAVLTSLCLTMWQFSQFLFATQIIAILIMFMFGFINRTSTLIILIGQMLAVIQTLFFMFGNELLLSSVLTCLLIASLISILFLYPVISAKPDSFARTSVSTFAAVIVAIILKTRALTTNDDAHIVNILRSKFSSFRDFHTLLYTCSEEFDFIGWQSIVELTRTCLLPLVIILLILLFLRWLISPIKYRAVEPHIVYNVLQLGAFTIMATLIMRLKLFFTPHLCIIAAIVASRKYFHMIPGKFHYPLLIVLMGCMHISGVMNILAEHRILGEFSDVGLEELLEWISEKTPKDAVFAGPMSVTAAILLSSKRPIVNHPHYEDARLRERTKKVYSVYSRKPPEEVFKTLSSLGIDYLVLLQGWCYSSNNRIGCRMIDLWDVEDGENRNRPPTCPQLLMGQFPFHLAFTNPEYAVLKLQPPYIELKGFNKY</sequence>
<dbReference type="GO" id="GO:0000030">
    <property type="term" value="F:mannosyltransferase activity"/>
    <property type="evidence" value="ECO:0007669"/>
    <property type="project" value="TreeGrafter"/>
</dbReference>
<keyword evidence="4" id="KW-0808">Transferase</keyword>
<accession>T1I4F3</accession>
<evidence type="ECO:0000256" key="1">
    <source>
        <dbReference type="ARBA" id="ARBA00004141"/>
    </source>
</evidence>
<comment type="subcellular location">
    <subcellularLocation>
        <location evidence="1">Membrane</location>
        <topology evidence="1">Multi-pass membrane protein</topology>
    </subcellularLocation>
</comment>
<evidence type="ECO:0000256" key="6">
    <source>
        <dbReference type="ARBA" id="ARBA00022989"/>
    </source>
</evidence>